<feature type="region of interest" description="Disordered" evidence="1">
    <location>
        <begin position="369"/>
        <end position="417"/>
    </location>
</feature>
<dbReference type="InterPro" id="IPR028190">
    <property type="entry name" value="Ntox21"/>
</dbReference>
<dbReference type="PANTHER" id="PTHR32305">
    <property type="match status" value="1"/>
</dbReference>
<evidence type="ECO:0000313" key="3">
    <source>
        <dbReference type="EMBL" id="EDY33929.1"/>
    </source>
</evidence>
<dbReference type="Gene3D" id="3.10.380.20">
    <property type="entry name" value="Novel toxin 21 (CdiA), C-terminal domain"/>
    <property type="match status" value="1"/>
</dbReference>
<dbReference type="Gene3D" id="2.180.10.10">
    <property type="entry name" value="RHS repeat-associated core"/>
    <property type="match status" value="1"/>
</dbReference>
<dbReference type="HOGENOM" id="CLU_044340_0_0_9"/>
<dbReference type="eggNOG" id="COG3209">
    <property type="taxonomic scope" value="Bacteria"/>
</dbReference>
<dbReference type="AlphaFoldDB" id="B5CLC8"/>
<dbReference type="PANTHER" id="PTHR32305:SF15">
    <property type="entry name" value="PROTEIN RHSA-RELATED"/>
    <property type="match status" value="1"/>
</dbReference>
<accession>B5CLC8</accession>
<dbReference type="EMBL" id="ABOU02000009">
    <property type="protein sequence ID" value="EDY33929.1"/>
    <property type="molecule type" value="Genomic_DNA"/>
</dbReference>
<keyword evidence="4" id="KW-1185">Reference proteome</keyword>
<dbReference type="Pfam" id="PF15526">
    <property type="entry name" value="Ntox21"/>
    <property type="match status" value="1"/>
</dbReference>
<feature type="region of interest" description="Disordered" evidence="1">
    <location>
        <begin position="156"/>
        <end position="201"/>
    </location>
</feature>
<feature type="compositionally biased region" description="Polar residues" evidence="1">
    <location>
        <begin position="384"/>
        <end position="396"/>
    </location>
</feature>
<dbReference type="InterPro" id="IPR050708">
    <property type="entry name" value="T6SS_VgrG/RHS"/>
</dbReference>
<evidence type="ECO:0000259" key="2">
    <source>
        <dbReference type="Pfam" id="PF15526"/>
    </source>
</evidence>
<feature type="region of interest" description="Disordered" evidence="1">
    <location>
        <begin position="441"/>
        <end position="484"/>
    </location>
</feature>
<dbReference type="InterPro" id="IPR022385">
    <property type="entry name" value="Rhs_assc_core"/>
</dbReference>
<protein>
    <submittedName>
        <fullName evidence="3">RHS repeat-associated core domain protein</fullName>
    </submittedName>
</protein>
<comment type="caution">
    <text evidence="3">The sequence shown here is derived from an EMBL/GenBank/DDBJ whole genome shotgun (WGS) entry which is preliminary data.</text>
</comment>
<proteinExistence type="predicted"/>
<feature type="compositionally biased region" description="Low complexity" evidence="1">
    <location>
        <begin position="157"/>
        <end position="201"/>
    </location>
</feature>
<evidence type="ECO:0000313" key="4">
    <source>
        <dbReference type="Proteomes" id="UP000003254"/>
    </source>
</evidence>
<dbReference type="NCBIfam" id="TIGR03696">
    <property type="entry name" value="Rhs_assc_core"/>
    <property type="match status" value="1"/>
</dbReference>
<dbReference type="CDD" id="cd20685">
    <property type="entry name" value="CdiA-CT_Ecl_RNase-like"/>
    <property type="match status" value="1"/>
</dbReference>
<name>B5CLC8_9FIRM</name>
<dbReference type="InterPro" id="IPR038181">
    <property type="entry name" value="Ntox21_sf"/>
</dbReference>
<gene>
    <name evidence="3" type="ORF">RUMLAC_00249</name>
</gene>
<reference evidence="3 4" key="2">
    <citation type="submission" date="2008-08" db="EMBL/GenBank/DDBJ databases">
        <authorList>
            <person name="Fulton L."/>
            <person name="Clifton S."/>
            <person name="Fulton B."/>
            <person name="Xu J."/>
            <person name="Minx P."/>
            <person name="Pepin K.H."/>
            <person name="Johnson M."/>
            <person name="Bhonagiri V."/>
            <person name="Nash W.E."/>
            <person name="Mardis E.R."/>
            <person name="Wilson R.K."/>
        </authorList>
    </citation>
    <scope>NUCLEOTIDE SEQUENCE [LARGE SCALE GENOMIC DNA]</scope>
    <source>
        <strain evidence="3 4">ATCC 29176</strain>
    </source>
</reference>
<evidence type="ECO:0000256" key="1">
    <source>
        <dbReference type="SAM" id="MobiDB-lite"/>
    </source>
</evidence>
<dbReference type="Proteomes" id="UP000003254">
    <property type="component" value="Unassembled WGS sequence"/>
</dbReference>
<organism evidence="3 4">
    <name type="scientific">[Ruminococcus] lactaris ATCC 29176</name>
    <dbReference type="NCBI Taxonomy" id="471875"/>
    <lineage>
        <taxon>Bacteria</taxon>
        <taxon>Bacillati</taxon>
        <taxon>Bacillota</taxon>
        <taxon>Clostridia</taxon>
        <taxon>Lachnospirales</taxon>
        <taxon>Lachnospiraceae</taxon>
        <taxon>Mediterraneibacter</taxon>
    </lineage>
</organism>
<feature type="domain" description="Novel toxin 21" evidence="2">
    <location>
        <begin position="409"/>
        <end position="484"/>
    </location>
</feature>
<sequence length="484" mass="52210">MCLRAEEEGIVVNPDGITNSYDAFGNVSVSGNTEIQNPYTYNAEYIDASTGNQYLRARYYDLEEGIFLTQDSYLGSLLEPLSQNLYTYAENNPVNYSDPSGHGILSKIKSAAKKVATTVKNTYNKAKTWVKNTYNKAKNRVSNTYQNAKKALTNIVSSSGSSEKNKSGKSSSGGRYSSGGSNAGNRKYSSSSRGSGKSNFYRPSTYERAKSFGQSRYNWFSSKMKESGNIRNSWTKAIEKTVRKFCTTASRIKKDAVKSVKAANIAIGISAITIGKMKLEQLKKKLPNINISIDYTGTWKDSLQLGLGIVTTGGGPLLTLAGGGSEIASVGSSSAISIPAAAEGIGIAGSGLAISLDALRNMFDVRIQKSESSKGSESGKNGSDTSEALNKEGTNSEWHRMTSKESQQAAKKLGYEKTNYRAKNGEPIYYNKKTKTYISQDIGSADGSGPHNGGVWKMGKSPQELNSKSTRLGTYDGNLNRIGD</sequence>
<reference evidence="3 4" key="1">
    <citation type="submission" date="2008-08" db="EMBL/GenBank/DDBJ databases">
        <title>Draft genome sequence of Ruminococcus lactaris ATCC 29176.</title>
        <authorList>
            <person name="Sudarsanam P."/>
            <person name="Ley R."/>
            <person name="Guruge J."/>
            <person name="Turnbaugh P.J."/>
            <person name="Mahowald M."/>
            <person name="Liep D."/>
            <person name="Gordon J."/>
        </authorList>
    </citation>
    <scope>NUCLEOTIDE SEQUENCE [LARGE SCALE GENOMIC DNA]</scope>
    <source>
        <strain evidence="3 4">ATCC 29176</strain>
    </source>
</reference>
<feature type="compositionally biased region" description="Polar residues" evidence="1">
    <location>
        <begin position="463"/>
        <end position="472"/>
    </location>
</feature>